<proteinExistence type="predicted"/>
<evidence type="ECO:0000256" key="1">
    <source>
        <dbReference type="SAM" id="Phobius"/>
    </source>
</evidence>
<keyword evidence="1" id="KW-0812">Transmembrane</keyword>
<dbReference type="InterPro" id="IPR043716">
    <property type="entry name" value="DUF5657"/>
</dbReference>
<accession>A0A1W9NYI7</accession>
<keyword evidence="1" id="KW-0472">Membrane</keyword>
<dbReference type="EMBL" id="MZGJ01000006">
    <property type="protein sequence ID" value="OQX51221.1"/>
    <property type="molecule type" value="Genomic_DNA"/>
</dbReference>
<keyword evidence="1" id="KW-1133">Transmembrane helix</keyword>
<feature type="transmembrane region" description="Helical" evidence="1">
    <location>
        <begin position="60"/>
        <end position="82"/>
    </location>
</feature>
<evidence type="ECO:0000313" key="3">
    <source>
        <dbReference type="Proteomes" id="UP000192520"/>
    </source>
</evidence>
<reference evidence="3" key="1">
    <citation type="submission" date="2017-03" db="EMBL/GenBank/DDBJ databases">
        <title>Novel pathways for hydrocarbon cycling and metabolic interdependencies in hydrothermal sediment communities.</title>
        <authorList>
            <person name="Dombrowski N."/>
            <person name="Seitz K."/>
            <person name="Teske A."/>
            <person name="Baker B."/>
        </authorList>
    </citation>
    <scope>NUCLEOTIDE SEQUENCE [LARGE SCALE GENOMIC DNA]</scope>
</reference>
<dbReference type="STRING" id="1968527.B5M47_01545"/>
<name>A0A1W9NYI7_UNCC3</name>
<gene>
    <name evidence="2" type="ORF">B5M47_01545</name>
</gene>
<feature type="transmembrane region" description="Helical" evidence="1">
    <location>
        <begin position="26"/>
        <end position="48"/>
    </location>
</feature>
<protein>
    <submittedName>
        <fullName evidence="2">Uncharacterized protein</fullName>
    </submittedName>
</protein>
<comment type="caution">
    <text evidence="2">The sequence shown here is derived from an EMBL/GenBank/DDBJ whole genome shotgun (WGS) entry which is preliminary data.</text>
</comment>
<dbReference type="Pfam" id="PF18901">
    <property type="entry name" value="DUF5657"/>
    <property type="match status" value="1"/>
</dbReference>
<organism evidence="2 3">
    <name type="scientific">candidate division CPR3 bacterium 4484_211</name>
    <dbReference type="NCBI Taxonomy" id="1968527"/>
    <lineage>
        <taxon>Bacteria</taxon>
        <taxon>Bacteria division CPR3</taxon>
    </lineage>
</organism>
<dbReference type="AlphaFoldDB" id="A0A1W9NYI7"/>
<evidence type="ECO:0000313" key="2">
    <source>
        <dbReference type="EMBL" id="OQX51221.1"/>
    </source>
</evidence>
<sequence length="83" mass="9238">MDNFHILNLSWENFSLAGLLPNAEKMVVILVILLLAVFSLLVAKQIILLDQFLKTKMGSYLKAAGVFYVFAVTSLLILSIILL</sequence>
<dbReference type="Proteomes" id="UP000192520">
    <property type="component" value="Unassembled WGS sequence"/>
</dbReference>